<dbReference type="AlphaFoldDB" id="A0A1I3URP0"/>
<protein>
    <submittedName>
        <fullName evidence="1">Uncharacterized protein</fullName>
    </submittedName>
</protein>
<organism evidence="1 2">
    <name type="scientific">Myroides guanonis</name>
    <dbReference type="NCBI Taxonomy" id="1150112"/>
    <lineage>
        <taxon>Bacteria</taxon>
        <taxon>Pseudomonadati</taxon>
        <taxon>Bacteroidota</taxon>
        <taxon>Flavobacteriia</taxon>
        <taxon>Flavobacteriales</taxon>
        <taxon>Flavobacteriaceae</taxon>
        <taxon>Myroides</taxon>
    </lineage>
</organism>
<accession>A0A1I3URP0</accession>
<evidence type="ECO:0000313" key="1">
    <source>
        <dbReference type="EMBL" id="SFJ85632.1"/>
    </source>
</evidence>
<dbReference type="Proteomes" id="UP000243887">
    <property type="component" value="Unassembled WGS sequence"/>
</dbReference>
<gene>
    <name evidence="1" type="ORF">SAMN04487893_11932</name>
</gene>
<evidence type="ECO:0000313" key="2">
    <source>
        <dbReference type="Proteomes" id="UP000243887"/>
    </source>
</evidence>
<sequence>MNIQVFLDNLNSKQLIGNKSEMVIETRVFSRITKYYSESINLLGCIQLEINIVEVDGLKVGVLFYEYSRLKNNLFHSFLYVPSSSVFFRKEIGVDEFWFVLIEENSLDEVRVANDFVDKFNLRERYDKVFVSSYSNSVLSRIMRV</sequence>
<dbReference type="STRING" id="1150112.SAMN04487893_11932"/>
<name>A0A1I3URP0_9FLAO</name>
<dbReference type="RefSeq" id="WP_090681243.1">
    <property type="nucleotide sequence ID" value="NZ_FORU01000019.1"/>
</dbReference>
<proteinExistence type="predicted"/>
<dbReference type="OrthoDB" id="1451807at2"/>
<dbReference type="EMBL" id="FORU01000019">
    <property type="protein sequence ID" value="SFJ85632.1"/>
    <property type="molecule type" value="Genomic_DNA"/>
</dbReference>
<reference evidence="2" key="1">
    <citation type="submission" date="2016-10" db="EMBL/GenBank/DDBJ databases">
        <authorList>
            <person name="Varghese N."/>
            <person name="Submissions S."/>
        </authorList>
    </citation>
    <scope>NUCLEOTIDE SEQUENCE [LARGE SCALE GENOMIC DNA]</scope>
    <source>
        <strain evidence="2">DSM 26542</strain>
    </source>
</reference>
<keyword evidence="2" id="KW-1185">Reference proteome</keyword>